<evidence type="ECO:0000313" key="4">
    <source>
        <dbReference type="Proteomes" id="UP000298652"/>
    </source>
</evidence>
<dbReference type="AlphaFoldDB" id="A0A4U6V9W1"/>
<sequence>MATTLATARLVLLVALVAGSTSCGGAWELSGLRMPTAARAVQAAAERFVEEEVAAPVIHALRPLVGSAGDLGWRGGVPCDSWRLAVETNNKRDWRTVPARCERYVGNYMLGGHYRRDSRVVIDEAVAYAEGLQLAGNGKEVWVFDIDETALSNLPYYASNGFGTKPYDATSFNAYVFAGSAPVLPETQRLYNKLISLGITPVFLTGRRENQRAITVANLRRVGYSGWMKLLLKPVGYNGTAIGFKSDERQKLQDAGYVIVGNIGDQWSDILGAPEGVRTFKLPDPLYYIG</sequence>
<organism evidence="3 4">
    <name type="scientific">Setaria viridis</name>
    <name type="common">Green bristlegrass</name>
    <name type="synonym">Setaria italica subsp. viridis</name>
    <dbReference type="NCBI Taxonomy" id="4556"/>
    <lineage>
        <taxon>Eukaryota</taxon>
        <taxon>Viridiplantae</taxon>
        <taxon>Streptophyta</taxon>
        <taxon>Embryophyta</taxon>
        <taxon>Tracheophyta</taxon>
        <taxon>Spermatophyta</taxon>
        <taxon>Magnoliopsida</taxon>
        <taxon>Liliopsida</taxon>
        <taxon>Poales</taxon>
        <taxon>Poaceae</taxon>
        <taxon>PACMAD clade</taxon>
        <taxon>Panicoideae</taxon>
        <taxon>Panicodae</taxon>
        <taxon>Paniceae</taxon>
        <taxon>Cenchrinae</taxon>
        <taxon>Setaria</taxon>
    </lineage>
</organism>
<dbReference type="InterPro" id="IPR036412">
    <property type="entry name" value="HAD-like_sf"/>
</dbReference>
<gene>
    <name evidence="3" type="ORF">SEVIR_3G113000v2</name>
</gene>
<evidence type="ECO:0000313" key="3">
    <source>
        <dbReference type="EMBL" id="TKW25342.1"/>
    </source>
</evidence>
<dbReference type="NCBIfam" id="TIGR01675">
    <property type="entry name" value="plant-AP"/>
    <property type="match status" value="1"/>
</dbReference>
<keyword evidence="4" id="KW-1185">Reference proteome</keyword>
<dbReference type="Gramene" id="TKW25342">
    <property type="protein sequence ID" value="TKW25342"/>
    <property type="gene ID" value="SEVIR_3G113000v2"/>
</dbReference>
<name>A0A4U6V9W1_SETVI</name>
<dbReference type="EMBL" id="CM016554">
    <property type="protein sequence ID" value="TKW25342.1"/>
    <property type="molecule type" value="Genomic_DNA"/>
</dbReference>
<keyword evidence="1 2" id="KW-0732">Signal</keyword>
<dbReference type="Gene3D" id="3.40.50.1000">
    <property type="entry name" value="HAD superfamily/HAD-like"/>
    <property type="match status" value="1"/>
</dbReference>
<dbReference type="InterPro" id="IPR005519">
    <property type="entry name" value="Acid_phosphat_B-like"/>
</dbReference>
<proteinExistence type="predicted"/>
<reference evidence="3" key="1">
    <citation type="submission" date="2019-03" db="EMBL/GenBank/DDBJ databases">
        <title>WGS assembly of Setaria viridis.</title>
        <authorList>
            <person name="Huang P."/>
            <person name="Jenkins J."/>
            <person name="Grimwood J."/>
            <person name="Barry K."/>
            <person name="Healey A."/>
            <person name="Mamidi S."/>
            <person name="Sreedasyam A."/>
            <person name="Shu S."/>
            <person name="Feldman M."/>
            <person name="Wu J."/>
            <person name="Yu Y."/>
            <person name="Chen C."/>
            <person name="Johnson J."/>
            <person name="Rokhsar D."/>
            <person name="Baxter I."/>
            <person name="Schmutz J."/>
            <person name="Brutnell T."/>
            <person name="Kellogg E."/>
        </authorList>
    </citation>
    <scope>NUCLEOTIDE SEQUENCE [LARGE SCALE GENOMIC DNA]</scope>
</reference>
<dbReference type="OMA" id="EECEGYV"/>
<dbReference type="Proteomes" id="UP000298652">
    <property type="component" value="Chromosome 3"/>
</dbReference>
<dbReference type="GO" id="GO:0003993">
    <property type="term" value="F:acid phosphatase activity"/>
    <property type="evidence" value="ECO:0007669"/>
    <property type="project" value="InterPro"/>
</dbReference>
<dbReference type="Pfam" id="PF03767">
    <property type="entry name" value="Acid_phosphat_B"/>
    <property type="match status" value="1"/>
</dbReference>
<dbReference type="PANTHER" id="PTHR31284">
    <property type="entry name" value="ACID PHOSPHATASE-LIKE PROTEIN"/>
    <property type="match status" value="1"/>
</dbReference>
<protein>
    <recommendedName>
        <fullName evidence="5">Acid phosphatase</fullName>
    </recommendedName>
</protein>
<evidence type="ECO:0008006" key="5">
    <source>
        <dbReference type="Google" id="ProtNLM"/>
    </source>
</evidence>
<dbReference type="CDD" id="cd07535">
    <property type="entry name" value="HAD_VSP"/>
    <property type="match status" value="1"/>
</dbReference>
<dbReference type="PANTHER" id="PTHR31284:SF19">
    <property type="entry name" value="VEGETATIVE STORAGE PROTEIN 1-RELATED"/>
    <property type="match status" value="1"/>
</dbReference>
<evidence type="ECO:0000256" key="1">
    <source>
        <dbReference type="ARBA" id="ARBA00022729"/>
    </source>
</evidence>
<dbReference type="SUPFAM" id="SSF56784">
    <property type="entry name" value="HAD-like"/>
    <property type="match status" value="1"/>
</dbReference>
<evidence type="ECO:0000256" key="2">
    <source>
        <dbReference type="SAM" id="SignalP"/>
    </source>
</evidence>
<feature type="chain" id="PRO_5020978800" description="Acid phosphatase" evidence="2">
    <location>
        <begin position="20"/>
        <end position="290"/>
    </location>
</feature>
<dbReference type="InterPro" id="IPR023214">
    <property type="entry name" value="HAD_sf"/>
</dbReference>
<dbReference type="InterPro" id="IPR010028">
    <property type="entry name" value="Acid_phosphatase_pln"/>
</dbReference>
<feature type="signal peptide" evidence="2">
    <location>
        <begin position="1"/>
        <end position="19"/>
    </location>
</feature>
<accession>A0A4U6V9W1</accession>